<keyword evidence="8" id="KW-0443">Lipid metabolism</keyword>
<dbReference type="InterPro" id="IPR045252">
    <property type="entry name" value="LPCAT1-like"/>
</dbReference>
<evidence type="ECO:0000256" key="8">
    <source>
        <dbReference type="ARBA" id="ARBA00023098"/>
    </source>
</evidence>
<sequence>MTWFSSDSSLCTCVCVTLALWWTHLVLFVIVPAVLGVSFGIRSFYMRTLLKVFKWATSRIETGAKEKNEELYKPDCTGIIAKGRAAPLQELRSTAGSDFELADVLYFSRRGAESIVDDEVTRCFSAQELETWNLLTRSNYNFRHISVRVTALWGLGVLLRYTVILPLRSDTQNKPQNGGICVANHTTPIDVIILANDGCYSLVGQVHRGLMGVLQRAMVKASSHIWFERSEAKDRHLVAKRLGDHVADKNKLPILIFPEGTCVNNTSVMMFKKGSFEVDCTIYPVAIKYDPRFGDAFWNSSKFGIVSYLLRMMSSWAIVCSVWYLPPMNREEGESAVEFANRVKSAIASQGGLVDLVWDGGLKRAKVKEDFKKEQQKLYSKVLVGDTETEK</sequence>
<keyword evidence="17" id="KW-1185">Reference proteome</keyword>
<evidence type="ECO:0000256" key="7">
    <source>
        <dbReference type="ARBA" id="ARBA00022989"/>
    </source>
</evidence>
<evidence type="ECO:0000256" key="5">
    <source>
        <dbReference type="ARBA" id="ARBA00022679"/>
    </source>
</evidence>
<protein>
    <recommendedName>
        <fullName evidence="15">Phospholipid/glycerol acyltransferase domain-containing protein</fullName>
    </recommendedName>
</protein>
<comment type="pathway">
    <text evidence="13">Phospholipid metabolism.</text>
</comment>
<dbReference type="GO" id="GO:0019432">
    <property type="term" value="P:triglyceride biosynthetic process"/>
    <property type="evidence" value="ECO:0007669"/>
    <property type="project" value="TreeGrafter"/>
</dbReference>
<evidence type="ECO:0000259" key="15">
    <source>
        <dbReference type="SMART" id="SM00563"/>
    </source>
</evidence>
<keyword evidence="10" id="KW-0594">Phospholipid biosynthesis</keyword>
<feature type="domain" description="Phospholipid/glycerol acyltransferase" evidence="15">
    <location>
        <begin position="179"/>
        <end position="290"/>
    </location>
</feature>
<dbReference type="Proteomes" id="UP000261520">
    <property type="component" value="Unplaced"/>
</dbReference>
<reference evidence="16" key="2">
    <citation type="submission" date="2025-09" db="UniProtKB">
        <authorList>
            <consortium name="Ensembl"/>
        </authorList>
    </citation>
    <scope>IDENTIFICATION</scope>
</reference>
<evidence type="ECO:0000256" key="2">
    <source>
        <dbReference type="ARBA" id="ARBA00005189"/>
    </source>
</evidence>
<evidence type="ECO:0000256" key="3">
    <source>
        <dbReference type="ARBA" id="ARBA00008655"/>
    </source>
</evidence>
<evidence type="ECO:0000256" key="14">
    <source>
        <dbReference type="SAM" id="Phobius"/>
    </source>
</evidence>
<evidence type="ECO:0000256" key="12">
    <source>
        <dbReference type="ARBA" id="ARBA00023315"/>
    </source>
</evidence>
<organism evidence="16 17">
    <name type="scientific">Periophthalmus magnuspinnatus</name>
    <dbReference type="NCBI Taxonomy" id="409849"/>
    <lineage>
        <taxon>Eukaryota</taxon>
        <taxon>Metazoa</taxon>
        <taxon>Chordata</taxon>
        <taxon>Craniata</taxon>
        <taxon>Vertebrata</taxon>
        <taxon>Euteleostomi</taxon>
        <taxon>Actinopterygii</taxon>
        <taxon>Neopterygii</taxon>
        <taxon>Teleostei</taxon>
        <taxon>Neoteleostei</taxon>
        <taxon>Acanthomorphata</taxon>
        <taxon>Gobiaria</taxon>
        <taxon>Gobiiformes</taxon>
        <taxon>Gobioidei</taxon>
        <taxon>Gobiidae</taxon>
        <taxon>Oxudercinae</taxon>
        <taxon>Periophthalmus</taxon>
    </lineage>
</organism>
<reference evidence="16" key="1">
    <citation type="submission" date="2025-08" db="UniProtKB">
        <authorList>
            <consortium name="Ensembl"/>
        </authorList>
    </citation>
    <scope>IDENTIFICATION</scope>
</reference>
<dbReference type="AlphaFoldDB" id="A0A3B3ZLF2"/>
<proteinExistence type="inferred from homology"/>
<evidence type="ECO:0000256" key="4">
    <source>
        <dbReference type="ARBA" id="ARBA00022516"/>
    </source>
</evidence>
<accession>A0A3B3ZLF2</accession>
<dbReference type="GO" id="GO:0008654">
    <property type="term" value="P:phospholipid biosynthetic process"/>
    <property type="evidence" value="ECO:0007669"/>
    <property type="project" value="UniProtKB-KW"/>
</dbReference>
<dbReference type="PANTHER" id="PTHR23063">
    <property type="entry name" value="PHOSPHOLIPID ACYLTRANSFERASE"/>
    <property type="match status" value="1"/>
</dbReference>
<keyword evidence="9 14" id="KW-0472">Membrane</keyword>
<dbReference type="GO" id="GO:0004366">
    <property type="term" value="F:glycerol-3-phosphate O-acyltransferase activity"/>
    <property type="evidence" value="ECO:0007669"/>
    <property type="project" value="TreeGrafter"/>
</dbReference>
<keyword evidence="11" id="KW-1208">Phospholipid metabolism</keyword>
<keyword evidence="4" id="KW-0444">Lipid biosynthesis</keyword>
<comment type="similarity">
    <text evidence="3">Belongs to the 1-acyl-sn-glycerol-3-phosphate acyltransferase family.</text>
</comment>
<dbReference type="GO" id="GO:0016020">
    <property type="term" value="C:membrane"/>
    <property type="evidence" value="ECO:0007669"/>
    <property type="project" value="UniProtKB-SubCell"/>
</dbReference>
<dbReference type="Ensembl" id="ENSPMGT00000005791.1">
    <property type="protein sequence ID" value="ENSPMGP00000005458.1"/>
    <property type="gene ID" value="ENSPMGG00000004574.1"/>
</dbReference>
<dbReference type="PANTHER" id="PTHR23063:SF37">
    <property type="entry name" value="GLYCEROL-3-PHOSPHATE ACYLTRANSFERASE 4"/>
    <property type="match status" value="1"/>
</dbReference>
<evidence type="ECO:0000313" key="17">
    <source>
        <dbReference type="Proteomes" id="UP000261520"/>
    </source>
</evidence>
<keyword evidence="6 14" id="KW-0812">Transmembrane</keyword>
<dbReference type="InterPro" id="IPR002123">
    <property type="entry name" value="Plipid/glycerol_acylTrfase"/>
</dbReference>
<dbReference type="GO" id="GO:0005783">
    <property type="term" value="C:endoplasmic reticulum"/>
    <property type="evidence" value="ECO:0007669"/>
    <property type="project" value="TreeGrafter"/>
</dbReference>
<feature type="transmembrane region" description="Helical" evidence="14">
    <location>
        <begin position="20"/>
        <end position="41"/>
    </location>
</feature>
<dbReference type="SMART" id="SM00563">
    <property type="entry name" value="PlsC"/>
    <property type="match status" value="1"/>
</dbReference>
<keyword evidence="12" id="KW-0012">Acyltransferase</keyword>
<evidence type="ECO:0000256" key="1">
    <source>
        <dbReference type="ARBA" id="ARBA00004370"/>
    </source>
</evidence>
<evidence type="ECO:0000256" key="10">
    <source>
        <dbReference type="ARBA" id="ARBA00023209"/>
    </source>
</evidence>
<evidence type="ECO:0000256" key="6">
    <source>
        <dbReference type="ARBA" id="ARBA00022692"/>
    </source>
</evidence>
<evidence type="ECO:0000256" key="11">
    <source>
        <dbReference type="ARBA" id="ARBA00023264"/>
    </source>
</evidence>
<dbReference type="SUPFAM" id="SSF69593">
    <property type="entry name" value="Glycerol-3-phosphate (1)-acyltransferase"/>
    <property type="match status" value="1"/>
</dbReference>
<keyword evidence="7 14" id="KW-1133">Transmembrane helix</keyword>
<name>A0A3B3ZLF2_9GOBI</name>
<keyword evidence="5" id="KW-0808">Transferase</keyword>
<feature type="transmembrane region" description="Helical" evidence="14">
    <location>
        <begin position="145"/>
        <end position="164"/>
    </location>
</feature>
<dbReference type="CDD" id="cd07991">
    <property type="entry name" value="LPLAT_LPCAT1-like"/>
    <property type="match status" value="1"/>
</dbReference>
<comment type="subcellular location">
    <subcellularLocation>
        <location evidence="1">Membrane</location>
    </subcellularLocation>
</comment>
<evidence type="ECO:0000313" key="16">
    <source>
        <dbReference type="Ensembl" id="ENSPMGP00000005458.1"/>
    </source>
</evidence>
<evidence type="ECO:0000256" key="13">
    <source>
        <dbReference type="ARBA" id="ARBA00025707"/>
    </source>
</evidence>
<comment type="pathway">
    <text evidence="2">Lipid metabolism.</text>
</comment>
<evidence type="ECO:0000256" key="9">
    <source>
        <dbReference type="ARBA" id="ARBA00023136"/>
    </source>
</evidence>
<dbReference type="Pfam" id="PF01553">
    <property type="entry name" value="Acyltransferase"/>
    <property type="match status" value="1"/>
</dbReference>